<dbReference type="RefSeq" id="WP_307039113.1">
    <property type="nucleotide sequence ID" value="NZ_JAUSYA010000001.1"/>
</dbReference>
<proteinExistence type="predicted"/>
<gene>
    <name evidence="2" type="ORF">QFZ56_000177</name>
</gene>
<organism evidence="2 3">
    <name type="scientific">Streptomyces achromogenes</name>
    <dbReference type="NCBI Taxonomy" id="67255"/>
    <lineage>
        <taxon>Bacteria</taxon>
        <taxon>Bacillati</taxon>
        <taxon>Actinomycetota</taxon>
        <taxon>Actinomycetes</taxon>
        <taxon>Kitasatosporales</taxon>
        <taxon>Streptomycetaceae</taxon>
        <taxon>Streptomyces</taxon>
    </lineage>
</organism>
<dbReference type="EMBL" id="JAUSYA010000001">
    <property type="protein sequence ID" value="MDQ0681214.1"/>
    <property type="molecule type" value="Genomic_DNA"/>
</dbReference>
<protein>
    <submittedName>
        <fullName evidence="2">Uncharacterized protein</fullName>
    </submittedName>
</protein>
<evidence type="ECO:0000313" key="2">
    <source>
        <dbReference type="EMBL" id="MDQ0681214.1"/>
    </source>
</evidence>
<reference evidence="2 3" key="1">
    <citation type="submission" date="2023-07" db="EMBL/GenBank/DDBJ databases">
        <title>Comparative genomics of wheat-associated soil bacteria to identify genetic determinants of phenazine resistance.</title>
        <authorList>
            <person name="Mouncey N."/>
        </authorList>
    </citation>
    <scope>NUCLEOTIDE SEQUENCE [LARGE SCALE GENOMIC DNA]</scope>
    <source>
        <strain evidence="2 3">W4I19-2</strain>
    </source>
</reference>
<feature type="region of interest" description="Disordered" evidence="1">
    <location>
        <begin position="1"/>
        <end position="32"/>
    </location>
</feature>
<evidence type="ECO:0000256" key="1">
    <source>
        <dbReference type="SAM" id="MobiDB-lite"/>
    </source>
</evidence>
<name>A0ABU0PS57_STRAH</name>
<evidence type="ECO:0000313" key="3">
    <source>
        <dbReference type="Proteomes" id="UP001243364"/>
    </source>
</evidence>
<dbReference type="Proteomes" id="UP001243364">
    <property type="component" value="Unassembled WGS sequence"/>
</dbReference>
<accession>A0ABU0PS57</accession>
<comment type="caution">
    <text evidence="2">The sequence shown here is derived from an EMBL/GenBank/DDBJ whole genome shotgun (WGS) entry which is preliminary data.</text>
</comment>
<sequence>MSSEDENPGRQARTEDTAERRPHRMRIPGFVTGDEEVGLGDVVKRVTYAAGIRPCGGCERRAAALNQWVAFSSRRGRW</sequence>
<keyword evidence="3" id="KW-1185">Reference proteome</keyword>